<evidence type="ECO:0000259" key="2">
    <source>
        <dbReference type="PROSITE" id="PS50943"/>
    </source>
</evidence>
<dbReference type="InterPro" id="IPR001387">
    <property type="entry name" value="Cro/C1-type_HTH"/>
</dbReference>
<feature type="region of interest" description="Disordered" evidence="1">
    <location>
        <begin position="201"/>
        <end position="242"/>
    </location>
</feature>
<proteinExistence type="predicted"/>
<dbReference type="PROSITE" id="PS50943">
    <property type="entry name" value="HTH_CROC1"/>
    <property type="match status" value="1"/>
</dbReference>
<gene>
    <name evidence="3" type="ORF">C0Z16_27940</name>
</gene>
<comment type="caution">
    <text evidence="3">The sequence shown here is derived from an EMBL/GenBank/DDBJ whole genome shotgun (WGS) entry which is preliminary data.</text>
</comment>
<protein>
    <recommendedName>
        <fullName evidence="2">HTH cro/C1-type domain-containing protein</fullName>
    </recommendedName>
</protein>
<evidence type="ECO:0000313" key="4">
    <source>
        <dbReference type="Proteomes" id="UP000235659"/>
    </source>
</evidence>
<dbReference type="Gene3D" id="1.10.260.40">
    <property type="entry name" value="lambda repressor-like DNA-binding domains"/>
    <property type="match status" value="1"/>
</dbReference>
<feature type="compositionally biased region" description="Basic and acidic residues" evidence="1">
    <location>
        <begin position="206"/>
        <end position="242"/>
    </location>
</feature>
<evidence type="ECO:0000313" key="3">
    <source>
        <dbReference type="EMBL" id="PMS25969.1"/>
    </source>
</evidence>
<dbReference type="SMART" id="SM00530">
    <property type="entry name" value="HTH_XRE"/>
    <property type="match status" value="1"/>
</dbReference>
<name>A0ABX4UZM5_9BURK</name>
<feature type="domain" description="HTH cro/C1-type" evidence="2">
    <location>
        <begin position="56"/>
        <end position="99"/>
    </location>
</feature>
<evidence type="ECO:0000256" key="1">
    <source>
        <dbReference type="SAM" id="MobiDB-lite"/>
    </source>
</evidence>
<sequence length="242" mass="26771">MNANSIRERIFVNARMNRTLTRPIHACIVGTMKEDVGDRLNELMQAHPLYRGRGGQSALGKKTGVPQPTINRILGKKSLPELGTLSKLAIEFGVTTDWLMTGRPPKFIADIVLTDSAGNVTLVEAKQHRQDRRAVEKMAAEQALPEYVSEAIAAIHKAYADNVPREAFDAVRVLFSQLKPSVGGTITPPNKDEAVKSSTAMQSIRETAERAQKDAESHLATRTEDQRAARRIGEKRSKNIRH</sequence>
<dbReference type="Proteomes" id="UP000235659">
    <property type="component" value="Unassembled WGS sequence"/>
</dbReference>
<dbReference type="EMBL" id="PNXY01000026">
    <property type="protein sequence ID" value="PMS25969.1"/>
    <property type="molecule type" value="Genomic_DNA"/>
</dbReference>
<dbReference type="SUPFAM" id="SSF47413">
    <property type="entry name" value="lambda repressor-like DNA-binding domains"/>
    <property type="match status" value="1"/>
</dbReference>
<dbReference type="Pfam" id="PF01381">
    <property type="entry name" value="HTH_3"/>
    <property type="match status" value="1"/>
</dbReference>
<organism evidence="3 4">
    <name type="scientific">Paraburkholderia rhynchosiae</name>
    <dbReference type="NCBI Taxonomy" id="487049"/>
    <lineage>
        <taxon>Bacteria</taxon>
        <taxon>Pseudomonadati</taxon>
        <taxon>Pseudomonadota</taxon>
        <taxon>Betaproteobacteria</taxon>
        <taxon>Burkholderiales</taxon>
        <taxon>Burkholderiaceae</taxon>
        <taxon>Paraburkholderia</taxon>
    </lineage>
</organism>
<dbReference type="InterPro" id="IPR010982">
    <property type="entry name" value="Lambda_DNA-bd_dom_sf"/>
</dbReference>
<reference evidence="3 4" key="1">
    <citation type="submission" date="2018-01" db="EMBL/GenBank/DDBJ databases">
        <title>Whole genome analyses suggest that Burkholderia sensu lato contains two further novel genera in the rhizoxinica-symbiotica group Mycetohabitans gen. nov., and Trinickia gen. nov.: implications for the evolution of diazotrophy and nodulation in the Burkholderiaceae.</title>
        <authorList>
            <person name="Estrada-de los Santos P."/>
            <person name="Palmer M."/>
            <person name="Chavez-Ramirez B."/>
            <person name="Beukes C."/>
            <person name="Steenkamp E.T."/>
            <person name="Hirsch A.M."/>
            <person name="Manyaka P."/>
            <person name="Maluk M."/>
            <person name="Lafos M."/>
            <person name="Crook M."/>
            <person name="Gross E."/>
            <person name="Simon M.F."/>
            <person name="Bueno dos Reis Junior F."/>
            <person name="Poole P.S."/>
            <person name="Venter S.N."/>
            <person name="James E.K."/>
        </authorList>
    </citation>
    <scope>NUCLEOTIDE SEQUENCE [LARGE SCALE GENOMIC DNA]</scope>
    <source>
        <strain evidence="3 4">WSM 3937</strain>
    </source>
</reference>
<keyword evidence="4" id="KW-1185">Reference proteome</keyword>
<dbReference type="CDD" id="cd00093">
    <property type="entry name" value="HTH_XRE"/>
    <property type="match status" value="1"/>
</dbReference>
<accession>A0ABX4UZM5</accession>